<reference evidence="2 3" key="1">
    <citation type="journal article" date="2014" name="Genome Announc.">
        <title>Draft genome sequence of the pathogenic fungus Scedosporium apiospermum.</title>
        <authorList>
            <person name="Vandeputte P."/>
            <person name="Ghamrawi S."/>
            <person name="Rechenmann M."/>
            <person name="Iltis A."/>
            <person name="Giraud S."/>
            <person name="Fleury M."/>
            <person name="Thornton C."/>
            <person name="Delhaes L."/>
            <person name="Meyer W."/>
            <person name="Papon N."/>
            <person name="Bouchara J.P."/>
        </authorList>
    </citation>
    <scope>NUCLEOTIDE SEQUENCE [LARGE SCALE GENOMIC DNA]</scope>
    <source>
        <strain evidence="2 3">IHEM 14462</strain>
    </source>
</reference>
<dbReference type="Proteomes" id="UP000028545">
    <property type="component" value="Unassembled WGS sequence"/>
</dbReference>
<dbReference type="OMA" id="EMWSRCK"/>
<dbReference type="RefSeq" id="XP_016639507.1">
    <property type="nucleotide sequence ID" value="XM_016790997.1"/>
</dbReference>
<feature type="compositionally biased region" description="Low complexity" evidence="1">
    <location>
        <begin position="265"/>
        <end position="276"/>
    </location>
</feature>
<dbReference type="OrthoDB" id="5327145at2759"/>
<keyword evidence="3" id="KW-1185">Reference proteome</keyword>
<feature type="compositionally biased region" description="Low complexity" evidence="1">
    <location>
        <begin position="351"/>
        <end position="364"/>
    </location>
</feature>
<feature type="compositionally biased region" description="Polar residues" evidence="1">
    <location>
        <begin position="255"/>
        <end position="264"/>
    </location>
</feature>
<feature type="compositionally biased region" description="Polar residues" evidence="1">
    <location>
        <begin position="13"/>
        <end position="22"/>
    </location>
</feature>
<dbReference type="AlphaFoldDB" id="A0A084FX96"/>
<dbReference type="EMBL" id="JOWA01000143">
    <property type="protein sequence ID" value="KEZ39708.1"/>
    <property type="molecule type" value="Genomic_DNA"/>
</dbReference>
<evidence type="ECO:0000313" key="3">
    <source>
        <dbReference type="Proteomes" id="UP000028545"/>
    </source>
</evidence>
<evidence type="ECO:0000313" key="2">
    <source>
        <dbReference type="EMBL" id="KEZ39708.1"/>
    </source>
</evidence>
<evidence type="ECO:0000256" key="1">
    <source>
        <dbReference type="SAM" id="MobiDB-lite"/>
    </source>
</evidence>
<feature type="compositionally biased region" description="Basic and acidic residues" evidence="1">
    <location>
        <begin position="235"/>
        <end position="248"/>
    </location>
</feature>
<accession>A0A084FX96</accession>
<feature type="region of interest" description="Disordered" evidence="1">
    <location>
        <begin position="1"/>
        <end position="63"/>
    </location>
</feature>
<dbReference type="VEuPathDB" id="FungiDB:SAPIO_CDS9662"/>
<dbReference type="GeneID" id="27728734"/>
<comment type="caution">
    <text evidence="2">The sequence shown here is derived from an EMBL/GenBank/DDBJ whole genome shotgun (WGS) entry which is preliminary data.</text>
</comment>
<organism evidence="2 3">
    <name type="scientific">Pseudallescheria apiosperma</name>
    <name type="common">Scedosporium apiospermum</name>
    <dbReference type="NCBI Taxonomy" id="563466"/>
    <lineage>
        <taxon>Eukaryota</taxon>
        <taxon>Fungi</taxon>
        <taxon>Dikarya</taxon>
        <taxon>Ascomycota</taxon>
        <taxon>Pezizomycotina</taxon>
        <taxon>Sordariomycetes</taxon>
        <taxon>Hypocreomycetidae</taxon>
        <taxon>Microascales</taxon>
        <taxon>Microascaceae</taxon>
        <taxon>Scedosporium</taxon>
    </lineage>
</organism>
<dbReference type="KEGG" id="sapo:SAPIO_CDS9662"/>
<gene>
    <name evidence="2" type="ORF">SAPIO_CDS9662</name>
</gene>
<feature type="region of interest" description="Disordered" evidence="1">
    <location>
        <begin position="233"/>
        <end position="322"/>
    </location>
</feature>
<protein>
    <submittedName>
        <fullName evidence="2">Uncharacterized protein</fullName>
    </submittedName>
</protein>
<name>A0A084FX96_PSEDA</name>
<feature type="region of interest" description="Disordered" evidence="1">
    <location>
        <begin position="350"/>
        <end position="384"/>
    </location>
</feature>
<feature type="compositionally biased region" description="Basic and acidic residues" evidence="1">
    <location>
        <begin position="1"/>
        <end position="12"/>
    </location>
</feature>
<proteinExistence type="predicted"/>
<dbReference type="HOGENOM" id="CLU_042952_0_0_1"/>
<sequence>MLAAHRDQENLVHSHQVPTKSGGSKHFAPKTPGARYPKTPLKVPLNDENGPHITGGKALLGTGRNTLGKKQALATPIGTRPRAPLGNKTTNAKARAAPPTGTVKGIVQEFEKSQIKQPSIQKPKPKPASVSPLKFAVRSDEQQSDDLDIEYAPPKPQDLPYESDVFPDGVLTFEGLKPENLLKGYYERYHDPVDENGIRLKDKRFEENLQKALKKGDERILRDIENTDWSVSDVPETKHMARPQKSEQTRPLGRTSAQHPQTLNSRRAASALSMASTVRERKPRPALTTVTQAKKPTSFLPSGRKVSKPIEPTKSLPESAIGEAVSRSTLGYSKGRSASSAIRARQTLARSVSGASVSSDSSDATITPANFRKTQEAKASQCDQWPQPQFLNIFDVNAESDDDAHTPNFDNIVDEFEDFQLKLDDN</sequence>
<feature type="region of interest" description="Disordered" evidence="1">
    <location>
        <begin position="77"/>
        <end position="99"/>
    </location>
</feature>